<organism evidence="1">
    <name type="scientific">freshwater metagenome</name>
    <dbReference type="NCBI Taxonomy" id="449393"/>
    <lineage>
        <taxon>unclassified sequences</taxon>
        <taxon>metagenomes</taxon>
        <taxon>ecological metagenomes</taxon>
    </lineage>
</organism>
<protein>
    <submittedName>
        <fullName evidence="1">Unannotated protein</fullName>
    </submittedName>
</protein>
<evidence type="ECO:0000313" key="1">
    <source>
        <dbReference type="EMBL" id="CAB5056354.1"/>
    </source>
</evidence>
<gene>
    <name evidence="1" type="ORF">UFOPK4307_00520</name>
</gene>
<accession>A0A6J7TQS2</accession>
<proteinExistence type="predicted"/>
<sequence>MTSTTHATKMLQRMKLFSVCNQVQLLQTLSALNSITMSSISRPLPRCANSLKISLNPAITLFSSLNAVTSNFARTRTCFQHSKFPKAKLKILGSVKNPCAVFSKSLVRKRQRNIAHVCNTNSMLWQRWDSPVTSSLSPTSLVMQRKLAFA</sequence>
<dbReference type="AlphaFoldDB" id="A0A6J7TQS2"/>
<reference evidence="1" key="1">
    <citation type="submission" date="2020-05" db="EMBL/GenBank/DDBJ databases">
        <authorList>
            <person name="Chiriac C."/>
            <person name="Salcher M."/>
            <person name="Ghai R."/>
            <person name="Kavagutti S V."/>
        </authorList>
    </citation>
    <scope>NUCLEOTIDE SEQUENCE</scope>
</reference>
<dbReference type="EMBL" id="CAFBQO010000057">
    <property type="protein sequence ID" value="CAB5056354.1"/>
    <property type="molecule type" value="Genomic_DNA"/>
</dbReference>
<name>A0A6J7TQS2_9ZZZZ</name>